<dbReference type="SMART" id="SM00710">
    <property type="entry name" value="PbH1"/>
    <property type="match status" value="17"/>
</dbReference>
<accession>A0A2T5J116</accession>
<feature type="domain" description="Haemolysin-type calcium binding-related" evidence="4">
    <location>
        <begin position="1398"/>
        <end position="1438"/>
    </location>
</feature>
<dbReference type="EMBL" id="QAON01000004">
    <property type="protein sequence ID" value="PTQ90080.1"/>
    <property type="molecule type" value="Genomic_DNA"/>
</dbReference>
<dbReference type="Proteomes" id="UP000244223">
    <property type="component" value="Unassembled WGS sequence"/>
</dbReference>
<dbReference type="Gene3D" id="2.150.10.10">
    <property type="entry name" value="Serralysin-like metalloprotease, C-terminal"/>
    <property type="match status" value="26"/>
</dbReference>
<keyword evidence="6" id="KW-1185">Reference proteome</keyword>
<dbReference type="InterPro" id="IPR011049">
    <property type="entry name" value="Serralysin-like_metalloprot_C"/>
</dbReference>
<dbReference type="InterPro" id="IPR006626">
    <property type="entry name" value="PbH1"/>
</dbReference>
<evidence type="ECO:0000256" key="3">
    <source>
        <dbReference type="ARBA" id="ARBA00022837"/>
    </source>
</evidence>
<keyword evidence="2" id="KW-0964">Secreted</keyword>
<comment type="subcellular location">
    <subcellularLocation>
        <location evidence="1">Secreted</location>
    </subcellularLocation>
</comment>
<feature type="domain" description="Haemolysin-type calcium binding-related" evidence="4">
    <location>
        <begin position="3277"/>
        <end position="3313"/>
    </location>
</feature>
<sequence length="3354" mass="333247">MATVNGTTGNDNLVGTSTADTLNGLAGNDTLNGGAGTDTMVGSTGDDTYIIDVATDVITELLNEGTDLVQSAVTYTLANNVENLTLTGSATINGTGNTLNNVITGNTANNVLDGGAGADTLIGGLGNDTYIVDNVSDIITEAASAGTDLVQSSVTETLSANVENLTLTGTSAIDGTGNDLANTIIGNTANNILDGGAGIDMLVGGAGNDTYIVDTNTDTITENANEGTDTVQSSVAYTLGNNLENLTLTGTSAINGTGNTLNNVITGNSAANALSGATGTDTLIGGAGDDTYTVDDASDVVTENTNEGNDTVQSSATHTLSANIENLILVGTSAINGTGNALNNVITGNTANNILDGGLGADTLVGGAGNDTYIVDNIGGVVTENAGEGTDTVQSSVTYTLGNNIENLTLTTTAALNGTGNALNNVITGNTANNILEGGAGTDTLVGGAGNDTYVVDSTTDTITENASEGTDTIQSSVTYTISSANVENLTLTGTSAINGTGNSLNNLITGNSADNILDGGTGTDTLVGGAGNDIYVVDSTTDTITENASEGTDTIQSSVTYTITSANIENLTLIGTSAINGTGNALNNVITGNTANNILDGGLGADTLVGGAGNDTYIVDNIGGVVTENAGEGTDTVQSSVTYTLGNNIENLTLTTTAALNGTGNALNNVITGNSADNIIDGGAGTDTLVGGAGNDTYVVDSTTDTITENASEGTDTIQSSVTYTISSANVENLILTGTSAINGTGNALNNVITGNSAANTLSGAAGADTMIGGAGDDIYVVDDVNDVITENASEGTDTIQSSVTETLMSNVENLTLTGASAIDGIGNDANNIITGNSANNSLTGAAGNDTLNGGGGTDTFIGGLGDDTYVVDDASDTVSEAFGEGTDTVQSAISYTLALNIENLTLTGSSAINGTGNDVGNTITGNSANNVLDGGTGIDTLIGGLGDDTYIVDSASDVVTEASSAGTDTVQSYVSYTLGNNIENITLLGSALINATGNTLNNIVTGNSGNNVLDGGTGADTMIGGLGDDTFVVGNASDIVVEQANEGIDTVQTIIAYTLADNLENLILQGASNLTGTGNSAANSITGNSGNNTLNGLLGADTMIGGLGNDTYIVDQADDIIGELEGEGLDTVFSSVNYVLGAGIENLNLTGTALSGTGNVSNNVLTGNAGNNTLDGQGGDDTLIGGSGNDTYVIDSIADVITENAGAGTDTVQSSISYTLSDTLENLTLLGSLALNATGNSGNNIITGNSGNNIIDGVTGIDTLIGGGGNDIYLVDSSTDVVTEQLNEGTDTVNSSVSYTLSANVEILNLTGTGAINGTGSVDNNQITGTSGDNVLTGMTGNDTLIGGEGVDTYVFNVGDGQDTIDNLQTTIVNDKIVLGTGFTAANLRLNRYGDDLILTFLNSVNDSIRIKNQFNNPAFEIKIVQFSDNSTFNISTTNTNYTLYSTGTAAGESMYGFAGVDIMATGDGDDFAYGADGNDSIDGGNGIDSVSGENGNDTVSGGAGDDFVYGDAGNDSLVGGDGNDFLDGGVGIDTMLGGLGNDTYVVDEATDVVTEVASQGTDLVQAKVSYTLSANVENITLLLGGENATGNTLNNVLTGNNAGNILDGAAGSDTMIGGLGDDVYVVDNAADVVTELANEGTDTVKSSLTYTLAATLENLTLTGTAVINGTGNALNNIMIGNTANNSLTASAGDDTLDGGTGADTLVGGTGNDTYVVDNIADVITELANEGTDLVQSSVTYTLAATLENLTLTGTAAVNATGNASANILIGNAGNNTLNGAAGADTMTGGLGDDIYVVDSTGDVMTEAVNAGTDTIQSAITYTLGVNFENLTLTGTAAIDATGNTVNNVLTGNSGNNRLDGFAGADTMIGGAGDDIYIVGNVADVVTESTSAGYDIVESSVTYTLSNNVEQLTLVGSQALNGTGNSLANTLIGNTGINRLDGATGADTMIGGLGNDTYVVGNVGDVVTELVGEGVDTVESSVTYTLSANIEKMILTGELIINGTGNDLANTITGNIANNSLFGGAGNDTLSGGDGNDLLDGGEGNDALTGGLGNDIYVIDAASDSVTEAVDSGIDTVRSNLTYTLGINLENLLLLGTNALNGTGNSLNNTITGNTANNSLSGADGNDSLVGGAGADTLIGGLGIDTMAGGADNDNYIVDNIADIVSELANEGIDSVQASVTYTLSVNVENLALTGTTAINGTGNSLANTITGNASSNTLNGGVGADTLVGGAGNDTYVVDDVGDVVTENAAAGTDTVQSTLSYVLGANLENLTLTGTSVINGTGNTLANVITGNAANNILDGGTGNDTLVGGAGDDVYIIDSSTDVVTELLNQGTDLALSSVTYTLTGYLDNLTLTGTAAINGTGNSLNNIIIGNTANNNLIGGTGNDSLSGGAGDDTVDGGVGADSLVGGVGNDTYLVDSVSDIVTELANEGIDSVQATINYTLADNVENLTLGGTSNLNGTGNNLANTVTGNAGANTLDGGVGADTLIGGTGNDTYVIDDAGDVVTEAANAGTDLVRASLSYILTTNVENLTLTGTDTINGTGNTLTNLITGNSANNTLDGGAGADTLVGGAGNDTYLVDNALDVVTETVSAGTDTVISSVTYTLSANVENLTLSGTTGLNGTGNDLANTLTGNTGANILDGGIGADTMIGGTGNDTYIVDNSSDAITEIEAAGTDVVQASVTYSLAGNVENLILTGTTAINGTGNDLANSLTGNDANNVLNGGVGTDTLIGGLGNDTYILNDLDVITEALDQGIDLVQSTVNYTLANHVENLTLMGAATTGTGNTLANYLTGNAAANTLNGGTGADTLVGGLGDDIYVVDDAGDIVIENSAEGTDTVQSTISYTLVAQVEKLTLTGTTAINGTGNDLANTLTGNSGANILDGGIGADTMIGGSGNDTYIIDSVSDVMTEEANAGIDTVKVGFDFILAANFENLTLLGSAINGTGNTVANMLVGNANNNTLNGLGGTDTLVGGAGNDTYIVDATTDVITEIAGEGVDSVQSSVSYVLSAEVENLTLTGTGTINATGNALNNVLIGHIGANVLTGGLGADTLIGGAGNDTYIVDDLGDVVTELLNEGTDEVESSISYSLGANVEKLTLTGTANINGTGNELANTLTGNAGNNILNGGAGNDTMAGGAGDDIYFVDSTTDSISDTSGIDTVNASATFTLATGLEYLTLLGTANINGTGNTGNNILTGNDGNNSLNASSGNDTLSGGLGADTLIGGTGNDTYLLNRTTDADIIDNTDTGNSTATDIVLLSADVAADQVWLRQVGNHLEVSIIGTTNSMTIQDWYTNTAKRIDSLQLADGKTLLASEVQTLVDAMAAFAPPAMGQTTLPQNYQEALASTIASSW</sequence>
<evidence type="ECO:0000313" key="5">
    <source>
        <dbReference type="EMBL" id="PTQ90080.1"/>
    </source>
</evidence>
<evidence type="ECO:0000259" key="4">
    <source>
        <dbReference type="Pfam" id="PF06594"/>
    </source>
</evidence>
<dbReference type="InterPro" id="IPR010566">
    <property type="entry name" value="Haemolys_ca-bd"/>
</dbReference>
<dbReference type="PROSITE" id="PS00330">
    <property type="entry name" value="HEMOLYSIN_CALCIUM"/>
    <property type="match status" value="7"/>
</dbReference>
<gene>
    <name evidence="5" type="ORF">C8N29_104119</name>
</gene>
<protein>
    <submittedName>
        <fullName evidence="5">Hemolysin type calcium-binding protein</fullName>
    </submittedName>
</protein>
<dbReference type="SUPFAM" id="SSF51120">
    <property type="entry name" value="beta-Roll"/>
    <property type="match status" value="22"/>
</dbReference>
<dbReference type="PANTHER" id="PTHR38340">
    <property type="entry name" value="S-LAYER PROTEIN"/>
    <property type="match status" value="1"/>
</dbReference>
<dbReference type="InterPro" id="IPR018511">
    <property type="entry name" value="Hemolysin-typ_Ca-bd_CS"/>
</dbReference>
<evidence type="ECO:0000256" key="1">
    <source>
        <dbReference type="ARBA" id="ARBA00004613"/>
    </source>
</evidence>
<proteinExistence type="predicted"/>
<keyword evidence="3" id="KW-0106">Calcium</keyword>
<organism evidence="5 6">
    <name type="scientific">Agitococcus lubricus</name>
    <dbReference type="NCBI Taxonomy" id="1077255"/>
    <lineage>
        <taxon>Bacteria</taxon>
        <taxon>Pseudomonadati</taxon>
        <taxon>Pseudomonadota</taxon>
        <taxon>Gammaproteobacteria</taxon>
        <taxon>Moraxellales</taxon>
        <taxon>Moraxellaceae</taxon>
        <taxon>Agitococcus</taxon>
    </lineage>
</organism>
<reference evidence="5 6" key="1">
    <citation type="submission" date="2018-04" db="EMBL/GenBank/DDBJ databases">
        <title>Genomic Encyclopedia of Archaeal and Bacterial Type Strains, Phase II (KMG-II): from individual species to whole genera.</title>
        <authorList>
            <person name="Goeker M."/>
        </authorList>
    </citation>
    <scope>NUCLEOTIDE SEQUENCE [LARGE SCALE GENOMIC DNA]</scope>
    <source>
        <strain evidence="5 6">DSM 5822</strain>
    </source>
</reference>
<dbReference type="RefSeq" id="WP_107865078.1">
    <property type="nucleotide sequence ID" value="NZ_QAON01000004.1"/>
</dbReference>
<dbReference type="Pfam" id="PF06594">
    <property type="entry name" value="HCBP_related"/>
    <property type="match status" value="2"/>
</dbReference>
<evidence type="ECO:0000256" key="2">
    <source>
        <dbReference type="ARBA" id="ARBA00022525"/>
    </source>
</evidence>
<dbReference type="OrthoDB" id="415689at2"/>
<dbReference type="GO" id="GO:0005509">
    <property type="term" value="F:calcium ion binding"/>
    <property type="evidence" value="ECO:0007669"/>
    <property type="project" value="InterPro"/>
</dbReference>
<dbReference type="PRINTS" id="PR00313">
    <property type="entry name" value="CABNDNGRPT"/>
</dbReference>
<evidence type="ECO:0000313" key="6">
    <source>
        <dbReference type="Proteomes" id="UP000244223"/>
    </source>
</evidence>
<comment type="caution">
    <text evidence="5">The sequence shown here is derived from an EMBL/GenBank/DDBJ whole genome shotgun (WGS) entry which is preliminary data.</text>
</comment>
<dbReference type="PANTHER" id="PTHR38340:SF1">
    <property type="entry name" value="S-LAYER PROTEIN"/>
    <property type="match status" value="1"/>
</dbReference>
<dbReference type="InterPro" id="IPR050557">
    <property type="entry name" value="RTX_toxin/Mannuronan_C5-epim"/>
</dbReference>
<dbReference type="GO" id="GO:0005576">
    <property type="term" value="C:extracellular region"/>
    <property type="evidence" value="ECO:0007669"/>
    <property type="project" value="UniProtKB-SubCell"/>
</dbReference>
<dbReference type="InterPro" id="IPR001343">
    <property type="entry name" value="Hemolysn_Ca-bd"/>
</dbReference>
<name>A0A2T5J116_9GAMM</name>
<dbReference type="Pfam" id="PF00353">
    <property type="entry name" value="HemolysinCabind"/>
    <property type="match status" value="39"/>
</dbReference>